<evidence type="ECO:0000256" key="2">
    <source>
        <dbReference type="ARBA" id="ARBA00022837"/>
    </source>
</evidence>
<comment type="caution">
    <text evidence="5">The sequence shown here is derived from an EMBL/GenBank/DDBJ whole genome shotgun (WGS) entry which is preliminary data.</text>
</comment>
<dbReference type="InterPro" id="IPR008707">
    <property type="entry name" value="B-propeller_PilY1"/>
</dbReference>
<evidence type="ECO:0000256" key="3">
    <source>
        <dbReference type="SAM" id="MobiDB-lite"/>
    </source>
</evidence>
<keyword evidence="2" id="KW-0106">Calcium</keyword>
<organism evidence="5 6">
    <name type="scientific">Methyloglobulus morosus KoM1</name>
    <dbReference type="NCBI Taxonomy" id="1116472"/>
    <lineage>
        <taxon>Bacteria</taxon>
        <taxon>Pseudomonadati</taxon>
        <taxon>Pseudomonadota</taxon>
        <taxon>Gammaproteobacteria</taxon>
        <taxon>Methylococcales</taxon>
        <taxon>Methylococcaceae</taxon>
        <taxon>Methyloglobulus</taxon>
    </lineage>
</organism>
<reference evidence="5 6" key="1">
    <citation type="journal article" date="2013" name="Genome Announc.">
        <title>Draft Genome Sequence of the Methanotrophic Gammaproteobacterium Methyloglobulus morosus DSM 22980 Strain KoM1.</title>
        <authorList>
            <person name="Poehlein A."/>
            <person name="Deutzmann J.S."/>
            <person name="Daniel R."/>
            <person name="Simeonova D.D."/>
        </authorList>
    </citation>
    <scope>NUCLEOTIDE SEQUENCE [LARGE SCALE GENOMIC DNA]</scope>
    <source>
        <strain evidence="5 6">KoM1</strain>
    </source>
</reference>
<dbReference type="InterPro" id="IPR018247">
    <property type="entry name" value="EF_Hand_1_Ca_BS"/>
</dbReference>
<accession>V5BL78</accession>
<keyword evidence="1" id="KW-0479">Metal-binding</keyword>
<evidence type="ECO:0000256" key="1">
    <source>
        <dbReference type="ARBA" id="ARBA00022723"/>
    </source>
</evidence>
<dbReference type="Proteomes" id="UP000017842">
    <property type="component" value="Unassembled WGS sequence"/>
</dbReference>
<dbReference type="PATRIC" id="fig|1116472.3.peg.121"/>
<keyword evidence="6" id="KW-1185">Reference proteome</keyword>
<dbReference type="AlphaFoldDB" id="V5BL78"/>
<name>V5BL78_9GAMM</name>
<feature type="domain" description="PilY1 beta-propeller" evidence="4">
    <location>
        <begin position="26"/>
        <end position="328"/>
    </location>
</feature>
<dbReference type="EMBL" id="AYLO01000006">
    <property type="protein sequence ID" value="ESS74050.1"/>
    <property type="molecule type" value="Genomic_DNA"/>
</dbReference>
<evidence type="ECO:0000313" key="6">
    <source>
        <dbReference type="Proteomes" id="UP000017842"/>
    </source>
</evidence>
<dbReference type="PROSITE" id="PS00018">
    <property type="entry name" value="EF_HAND_1"/>
    <property type="match status" value="1"/>
</dbReference>
<feature type="region of interest" description="Disordered" evidence="3">
    <location>
        <begin position="490"/>
        <end position="542"/>
    </location>
</feature>
<proteinExistence type="predicted"/>
<sequence>MLTLGKDASVVGPDEGKEVFAYVPNAVISKELASLGDKNYSHQYFVDGVTQYNDVFYNGGWHSVLVGATGGGATTEVGGANGTGGKGVFALDVSHADSFSASDVLWEFTSRNNSDLGYTIPVPIIARMANGHWAAIVANGYNSGGGKAALFIIDIQTGTPIQTGGCATPPCQAIIAESAGSNGLSSPTAVDVSGDGITDYIYAGDLKGNMWKFDVTNTDPANWGVAYSSSQASPSPMFVALDGASVRQPITSKPAVSKAKATDQHSGVMVYFGTGKYFEDGDHAVPSDPQVQSIYGIWDKCDKSSASNCNGVVSGRSALQQQSIIAETSGTTTLSDGTTTTTADQSVRVTSKCEVAYGSTVPTTLTTPCTNSINRLGWFMDLVQPPNGTKQAERVVSTPIIRNTAVVFVTLIPTNATCEPSGTGWVMELDFNGARFTGSPIDINNDGRIDAHDLIKLSDGTLAAASGLGSKVGIIKTPAVVGTEVGREQKYLSGSGSTTGETEQDFGETAPTDPDEPTCDPTNPRACAASHGPIRSSWRQLR</sequence>
<dbReference type="Pfam" id="PF05567">
    <property type="entry name" value="T4P_PilY1"/>
    <property type="match status" value="1"/>
</dbReference>
<protein>
    <submittedName>
        <fullName evidence="5">Neisseria PilC domain-containing protein</fullName>
    </submittedName>
</protein>
<evidence type="ECO:0000313" key="5">
    <source>
        <dbReference type="EMBL" id="ESS74050.1"/>
    </source>
</evidence>
<evidence type="ECO:0000259" key="4">
    <source>
        <dbReference type="Pfam" id="PF05567"/>
    </source>
</evidence>
<dbReference type="eggNOG" id="COG3419">
    <property type="taxonomic scope" value="Bacteria"/>
</dbReference>
<dbReference type="GO" id="GO:0046872">
    <property type="term" value="F:metal ion binding"/>
    <property type="evidence" value="ECO:0007669"/>
    <property type="project" value="UniProtKB-KW"/>
</dbReference>
<gene>
    <name evidence="5" type="ORF">MGMO_6c00240</name>
</gene>
<dbReference type="STRING" id="1116472.MGMO_6c00240"/>
<feature type="compositionally biased region" description="Polar residues" evidence="3">
    <location>
        <begin position="492"/>
        <end position="501"/>
    </location>
</feature>